<proteinExistence type="predicted"/>
<organism evidence="1">
    <name type="scientific">marine sediment metagenome</name>
    <dbReference type="NCBI Taxonomy" id="412755"/>
    <lineage>
        <taxon>unclassified sequences</taxon>
        <taxon>metagenomes</taxon>
        <taxon>ecological metagenomes</taxon>
    </lineage>
</organism>
<name>A0A0F9SVY7_9ZZZZ</name>
<dbReference type="EMBL" id="LAZR01000391">
    <property type="protein sequence ID" value="KKN71049.1"/>
    <property type="molecule type" value="Genomic_DNA"/>
</dbReference>
<dbReference type="SUPFAM" id="SSF49899">
    <property type="entry name" value="Concanavalin A-like lectins/glucanases"/>
    <property type="match status" value="1"/>
</dbReference>
<dbReference type="InterPro" id="IPR013320">
    <property type="entry name" value="ConA-like_dom_sf"/>
</dbReference>
<comment type="caution">
    <text evidence="1">The sequence shown here is derived from an EMBL/GenBank/DDBJ whole genome shotgun (WGS) entry which is preliminary data.</text>
</comment>
<dbReference type="Gene3D" id="2.60.120.200">
    <property type="match status" value="1"/>
</dbReference>
<protein>
    <recommendedName>
        <fullName evidence="2">LamG-like jellyroll fold domain-containing protein</fullName>
    </recommendedName>
</protein>
<gene>
    <name evidence="1" type="ORF">LCGC14_0424660</name>
</gene>
<sequence>MIKRLLLTFALAFSGPSAANGARLFDDSVGDFLDAATAAVTAPPFTACGWFRSDDSTDTAQVIFAVGQAGTDNFWRVRARNAPLSIEFGVEQTMPAVDIKINTTNTWAQDVWACWCAVEAATDDHRIFLEGAGKSTSATDIAPKSVDTTEIGRSDDGSPGDNFSGDLGHIVMWDFALSDNEVATVCQPTIRMWNYRPADQIRYWGVNGQTVEPDSRGTVNLTVTGATVSEEPPIPHPIIAP</sequence>
<evidence type="ECO:0008006" key="2">
    <source>
        <dbReference type="Google" id="ProtNLM"/>
    </source>
</evidence>
<accession>A0A0F9SVY7</accession>
<reference evidence="1" key="1">
    <citation type="journal article" date="2015" name="Nature">
        <title>Complex archaea that bridge the gap between prokaryotes and eukaryotes.</title>
        <authorList>
            <person name="Spang A."/>
            <person name="Saw J.H."/>
            <person name="Jorgensen S.L."/>
            <person name="Zaremba-Niedzwiedzka K."/>
            <person name="Martijn J."/>
            <person name="Lind A.E."/>
            <person name="van Eijk R."/>
            <person name="Schleper C."/>
            <person name="Guy L."/>
            <person name="Ettema T.J."/>
        </authorList>
    </citation>
    <scope>NUCLEOTIDE SEQUENCE</scope>
</reference>
<dbReference type="AlphaFoldDB" id="A0A0F9SVY7"/>
<evidence type="ECO:0000313" key="1">
    <source>
        <dbReference type="EMBL" id="KKN71049.1"/>
    </source>
</evidence>
<dbReference type="Pfam" id="PF13385">
    <property type="entry name" value="Laminin_G_3"/>
    <property type="match status" value="1"/>
</dbReference>